<protein>
    <recommendedName>
        <fullName evidence="3">Thioredoxin domain-containing protein</fullName>
    </recommendedName>
</protein>
<dbReference type="OrthoDB" id="981626at2"/>
<dbReference type="AlphaFoldDB" id="A0A2S7KUJ9"/>
<gene>
    <name evidence="1" type="ORF">BST83_03340</name>
</gene>
<accession>A0A2S7KUJ9</accession>
<organism evidence="1 2">
    <name type="scientific">Polaribacter filamentus</name>
    <dbReference type="NCBI Taxonomy" id="53483"/>
    <lineage>
        <taxon>Bacteria</taxon>
        <taxon>Pseudomonadati</taxon>
        <taxon>Bacteroidota</taxon>
        <taxon>Flavobacteriia</taxon>
        <taxon>Flavobacteriales</taxon>
        <taxon>Flavobacteriaceae</taxon>
    </lineage>
</organism>
<reference evidence="1 2" key="1">
    <citation type="submission" date="2016-11" db="EMBL/GenBank/DDBJ databases">
        <title>Trade-off between light-utilization and light-protection in marine flavobacteria.</title>
        <authorList>
            <person name="Kumagai Y."/>
        </authorList>
    </citation>
    <scope>NUCLEOTIDE SEQUENCE [LARGE SCALE GENOMIC DNA]</scope>
    <source>
        <strain evidence="1 2">ATCC 700397</strain>
    </source>
</reference>
<dbReference type="RefSeq" id="WP_104808571.1">
    <property type="nucleotide sequence ID" value="NZ_MQUA01000013.1"/>
</dbReference>
<proteinExistence type="predicted"/>
<keyword evidence="2" id="KW-1185">Reference proteome</keyword>
<dbReference type="EMBL" id="MQUA01000013">
    <property type="protein sequence ID" value="PQB06322.1"/>
    <property type="molecule type" value="Genomic_DNA"/>
</dbReference>
<evidence type="ECO:0008006" key="3">
    <source>
        <dbReference type="Google" id="ProtNLM"/>
    </source>
</evidence>
<dbReference type="InterPro" id="IPR036249">
    <property type="entry name" value="Thioredoxin-like_sf"/>
</dbReference>
<sequence length="140" mass="16240">MVSTDEKIREIPVIKLNWVSTDTKAFIKSKKEKKPVLIYSTDSDCCGSRKIVVKYLFNTTRFKDLADKSLIILDVDIPRILDIISPEKMFENISIQEKYNVKSFPTLMIVNHRGKKLAEKKGSVMTAYYYPFFQSKIDGY</sequence>
<dbReference type="Proteomes" id="UP000239522">
    <property type="component" value="Unassembled WGS sequence"/>
</dbReference>
<comment type="caution">
    <text evidence="1">The sequence shown here is derived from an EMBL/GenBank/DDBJ whole genome shotgun (WGS) entry which is preliminary data.</text>
</comment>
<name>A0A2S7KUJ9_9FLAO</name>
<dbReference type="SUPFAM" id="SSF52833">
    <property type="entry name" value="Thioredoxin-like"/>
    <property type="match status" value="1"/>
</dbReference>
<evidence type="ECO:0000313" key="2">
    <source>
        <dbReference type="Proteomes" id="UP000239522"/>
    </source>
</evidence>
<dbReference type="Gene3D" id="3.40.30.10">
    <property type="entry name" value="Glutaredoxin"/>
    <property type="match status" value="1"/>
</dbReference>
<evidence type="ECO:0000313" key="1">
    <source>
        <dbReference type="EMBL" id="PQB06322.1"/>
    </source>
</evidence>